<evidence type="ECO:0000313" key="3">
    <source>
        <dbReference type="EMBL" id="QGT50623.1"/>
    </source>
</evidence>
<evidence type="ECO:0000259" key="2">
    <source>
        <dbReference type="PROSITE" id="PS50830"/>
    </source>
</evidence>
<sequence length="135" mass="15394">MKIKTLLLLLFLPIFLFAQQPTSNFYKVQLGKVLDGDTFKVYLACSYKLFCKGVSVRVRGIDTPELKSKDPAEKERAKQARQFTRDFLTNRKITLKQCSKDKYFRLLCDVYADGKSLSNALLEAKLAIPYQGGSK</sequence>
<accession>A0A650ELW5</accession>
<dbReference type="AlphaFoldDB" id="A0A650ELW5"/>
<dbReference type="SUPFAM" id="SSF50199">
    <property type="entry name" value="Staphylococcal nuclease"/>
    <property type="match status" value="1"/>
</dbReference>
<dbReference type="Gene3D" id="2.40.50.90">
    <property type="match status" value="1"/>
</dbReference>
<feature type="domain" description="TNase-like" evidence="2">
    <location>
        <begin position="24"/>
        <end position="135"/>
    </location>
</feature>
<dbReference type="InterPro" id="IPR016071">
    <property type="entry name" value="Staphylococal_nuclease_OB-fold"/>
</dbReference>
<name>A0A650ELW5_9BACT</name>
<feature type="chain" id="PRO_5024935405" description="TNase-like domain-containing protein" evidence="1">
    <location>
        <begin position="19"/>
        <end position="135"/>
    </location>
</feature>
<gene>
    <name evidence="3" type="ORF">Elusimicrob1349_0930</name>
</gene>
<dbReference type="EMBL" id="MN577571">
    <property type="protein sequence ID" value="QGT50623.1"/>
    <property type="molecule type" value="Genomic_DNA"/>
</dbReference>
<feature type="signal peptide" evidence="1">
    <location>
        <begin position="1"/>
        <end position="18"/>
    </location>
</feature>
<dbReference type="SMART" id="SM00318">
    <property type="entry name" value="SNc"/>
    <property type="match status" value="1"/>
</dbReference>
<dbReference type="Pfam" id="PF00565">
    <property type="entry name" value="SNase"/>
    <property type="match status" value="1"/>
</dbReference>
<organism evidence="3">
    <name type="scientific">uncultured Elusimicrobia bacterium</name>
    <dbReference type="NCBI Taxonomy" id="699876"/>
    <lineage>
        <taxon>Bacteria</taxon>
        <taxon>Pseudomonadati</taxon>
        <taxon>Elusimicrobiota</taxon>
        <taxon>Elusimicrobia</taxon>
        <taxon>environmental samples</taxon>
    </lineage>
</organism>
<protein>
    <recommendedName>
        <fullName evidence="2">TNase-like domain-containing protein</fullName>
    </recommendedName>
</protein>
<proteinExistence type="predicted"/>
<evidence type="ECO:0000256" key="1">
    <source>
        <dbReference type="SAM" id="SignalP"/>
    </source>
</evidence>
<dbReference type="PROSITE" id="PS50830">
    <property type="entry name" value="TNASE_3"/>
    <property type="match status" value="1"/>
</dbReference>
<keyword evidence="1" id="KW-0732">Signal</keyword>
<reference evidence="3" key="1">
    <citation type="journal article" date="2020" name="J. ISSAAS">
        <title>Lactobacilli and other gastrointestinal microbiota of Peromyscus leucopus, reservoir host for agents of Lyme disease and other zoonoses in North America.</title>
        <authorList>
            <person name="Milovic A."/>
            <person name="Bassam K."/>
            <person name="Shao H."/>
            <person name="Chatzistamou I."/>
            <person name="Tufts D.M."/>
            <person name="Diuk-Wasser M."/>
            <person name="Barbour A.G."/>
        </authorList>
    </citation>
    <scope>NUCLEOTIDE SEQUENCE</scope>
    <source>
        <strain evidence="3">LL30</strain>
    </source>
</reference>
<dbReference type="InterPro" id="IPR035437">
    <property type="entry name" value="SNase_OB-fold_sf"/>
</dbReference>